<dbReference type="InterPro" id="IPR050210">
    <property type="entry name" value="tRNA_Adenine-N(6)_MTase"/>
</dbReference>
<dbReference type="InterPro" id="IPR029063">
    <property type="entry name" value="SAM-dependent_MTases_sf"/>
</dbReference>
<evidence type="ECO:0000313" key="6">
    <source>
        <dbReference type="Proteomes" id="UP001615550"/>
    </source>
</evidence>
<keyword evidence="1 5" id="KW-0489">Methyltransferase</keyword>
<evidence type="ECO:0000256" key="1">
    <source>
        <dbReference type="ARBA" id="ARBA00022603"/>
    </source>
</evidence>
<keyword evidence="2" id="KW-0808">Transferase</keyword>
<proteinExistence type="predicted"/>
<evidence type="ECO:0000259" key="4">
    <source>
        <dbReference type="Pfam" id="PF05175"/>
    </source>
</evidence>
<dbReference type="InterPro" id="IPR007848">
    <property type="entry name" value="Small_mtfrase_dom"/>
</dbReference>
<keyword evidence="6" id="KW-1185">Reference proteome</keyword>
<dbReference type="Pfam" id="PF05175">
    <property type="entry name" value="MTS"/>
    <property type="match status" value="1"/>
</dbReference>
<sequence length="213" mass="24724">MPFTYHYKQPDEYHFSLDSVQLAQFVATELQSYADLASLRILDLCAGCGVIGMELSWHLPAIRHVDFIEVQDIYTDYFQQNLAHINRPELKCRWHLINYDELHEKEWEGKYDVIISNPPFFLVGHGVLSPSEFKNRCRFYLDSSFQNYIRALENSLSEKGKAYFLLRPLKHHGFDLFAEIPALLQETTTVKKISHIRGTDIILLEKTSSAAIV</sequence>
<name>A0ABW8DAH8_9GAMM</name>
<feature type="domain" description="Methyltransferase small" evidence="4">
    <location>
        <begin position="27"/>
        <end position="120"/>
    </location>
</feature>
<organism evidence="5 6">
    <name type="scientific">Legionella lytica</name>
    <dbReference type="NCBI Taxonomy" id="96232"/>
    <lineage>
        <taxon>Bacteria</taxon>
        <taxon>Pseudomonadati</taxon>
        <taxon>Pseudomonadota</taxon>
        <taxon>Gammaproteobacteria</taxon>
        <taxon>Legionellales</taxon>
        <taxon>Legionellaceae</taxon>
        <taxon>Legionella</taxon>
    </lineage>
</organism>
<evidence type="ECO:0000256" key="3">
    <source>
        <dbReference type="ARBA" id="ARBA00022691"/>
    </source>
</evidence>
<dbReference type="GO" id="GO:0008168">
    <property type="term" value="F:methyltransferase activity"/>
    <property type="evidence" value="ECO:0007669"/>
    <property type="project" value="UniProtKB-KW"/>
</dbReference>
<protein>
    <submittedName>
        <fullName evidence="5">Methyltransferase</fullName>
    </submittedName>
</protein>
<dbReference type="PANTHER" id="PTHR47739">
    <property type="entry name" value="TRNA1(VAL) (ADENINE(37)-N6)-METHYLTRANSFERASE"/>
    <property type="match status" value="1"/>
</dbReference>
<accession>A0ABW8DAH8</accession>
<gene>
    <name evidence="5" type="ORF">ACD661_11550</name>
</gene>
<dbReference type="EMBL" id="JBGORX010000004">
    <property type="protein sequence ID" value="MFJ1269192.1"/>
    <property type="molecule type" value="Genomic_DNA"/>
</dbReference>
<evidence type="ECO:0000313" key="5">
    <source>
        <dbReference type="EMBL" id="MFJ1269192.1"/>
    </source>
</evidence>
<reference evidence="5 6" key="1">
    <citation type="submission" date="2024-08" db="EMBL/GenBank/DDBJ databases">
        <title>Draft Genome Sequence of Legionella lytica strain DSB2004, Isolated From a Fire Sprinkler System.</title>
        <authorList>
            <person name="Everhart A.D."/>
            <person name="Kidane D.T."/>
            <person name="Farone A.L."/>
            <person name="Farone M.B."/>
        </authorList>
    </citation>
    <scope>NUCLEOTIDE SEQUENCE [LARGE SCALE GENOMIC DNA]</scope>
    <source>
        <strain evidence="5 6">DSB2004</strain>
    </source>
</reference>
<dbReference type="CDD" id="cd02440">
    <property type="entry name" value="AdoMet_MTases"/>
    <property type="match status" value="1"/>
</dbReference>
<keyword evidence="3" id="KW-0949">S-adenosyl-L-methionine</keyword>
<dbReference type="Proteomes" id="UP001615550">
    <property type="component" value="Unassembled WGS sequence"/>
</dbReference>
<dbReference type="PANTHER" id="PTHR47739:SF1">
    <property type="entry name" value="TRNA1(VAL) (ADENINE(37)-N6)-METHYLTRANSFERASE"/>
    <property type="match status" value="1"/>
</dbReference>
<comment type="caution">
    <text evidence="5">The sequence shown here is derived from an EMBL/GenBank/DDBJ whole genome shotgun (WGS) entry which is preliminary data.</text>
</comment>
<dbReference type="Gene3D" id="3.40.50.150">
    <property type="entry name" value="Vaccinia Virus protein VP39"/>
    <property type="match status" value="1"/>
</dbReference>
<dbReference type="GO" id="GO:0032259">
    <property type="term" value="P:methylation"/>
    <property type="evidence" value="ECO:0007669"/>
    <property type="project" value="UniProtKB-KW"/>
</dbReference>
<evidence type="ECO:0000256" key="2">
    <source>
        <dbReference type="ARBA" id="ARBA00022679"/>
    </source>
</evidence>
<dbReference type="RefSeq" id="WP_400188015.1">
    <property type="nucleotide sequence ID" value="NZ_JBGORX010000004.1"/>
</dbReference>
<dbReference type="InterPro" id="IPR002052">
    <property type="entry name" value="DNA_methylase_N6_adenine_CS"/>
</dbReference>
<dbReference type="SUPFAM" id="SSF53335">
    <property type="entry name" value="S-adenosyl-L-methionine-dependent methyltransferases"/>
    <property type="match status" value="1"/>
</dbReference>
<dbReference type="PROSITE" id="PS00092">
    <property type="entry name" value="N6_MTASE"/>
    <property type="match status" value="1"/>
</dbReference>